<dbReference type="EMBL" id="BGPR01059807">
    <property type="protein sequence ID" value="GBO35766.1"/>
    <property type="molecule type" value="Genomic_DNA"/>
</dbReference>
<proteinExistence type="predicted"/>
<sequence>YQITSLSLGTVTKRTVHRDFTESQANELRPWRTFWRFGDKPGGHFGDMATKNKSSRKFVNGSPISSRSAKYKETSRGYYMTSLPVGKGIKAGSQTKKASFPEELSRALPTEKEMNSSPAMHSTRPFTQKSAWKLLMAGHPYKFHRAPPTHKGQVSRRPISIGIENLLEDQMLRVRLSGPIRVCIPRTWVGKETVPEEKRREK</sequence>
<feature type="non-terminal residue" evidence="1">
    <location>
        <position position="1"/>
    </location>
</feature>
<evidence type="ECO:0000313" key="2">
    <source>
        <dbReference type="Proteomes" id="UP000499080"/>
    </source>
</evidence>
<comment type="caution">
    <text evidence="1">The sequence shown here is derived from an EMBL/GenBank/DDBJ whole genome shotgun (WGS) entry which is preliminary data.</text>
</comment>
<dbReference type="Proteomes" id="UP000499080">
    <property type="component" value="Unassembled WGS sequence"/>
</dbReference>
<gene>
    <name evidence="1" type="ORF">AVEN_111131_1</name>
</gene>
<protein>
    <submittedName>
        <fullName evidence="1">Uncharacterized protein</fullName>
    </submittedName>
</protein>
<name>A0A4Y2WGQ4_ARAVE</name>
<accession>A0A4Y2WGQ4</accession>
<organism evidence="1 2">
    <name type="scientific">Araneus ventricosus</name>
    <name type="common">Orbweaver spider</name>
    <name type="synonym">Epeira ventricosa</name>
    <dbReference type="NCBI Taxonomy" id="182803"/>
    <lineage>
        <taxon>Eukaryota</taxon>
        <taxon>Metazoa</taxon>
        <taxon>Ecdysozoa</taxon>
        <taxon>Arthropoda</taxon>
        <taxon>Chelicerata</taxon>
        <taxon>Arachnida</taxon>
        <taxon>Araneae</taxon>
        <taxon>Araneomorphae</taxon>
        <taxon>Entelegynae</taxon>
        <taxon>Araneoidea</taxon>
        <taxon>Araneidae</taxon>
        <taxon>Araneus</taxon>
    </lineage>
</organism>
<reference evidence="1 2" key="1">
    <citation type="journal article" date="2019" name="Sci. Rep.">
        <title>Orb-weaving spider Araneus ventricosus genome elucidates the spidroin gene catalogue.</title>
        <authorList>
            <person name="Kono N."/>
            <person name="Nakamura H."/>
            <person name="Ohtoshi R."/>
            <person name="Moran D.A.P."/>
            <person name="Shinohara A."/>
            <person name="Yoshida Y."/>
            <person name="Fujiwara M."/>
            <person name="Mori M."/>
            <person name="Tomita M."/>
            <person name="Arakawa K."/>
        </authorList>
    </citation>
    <scope>NUCLEOTIDE SEQUENCE [LARGE SCALE GENOMIC DNA]</scope>
</reference>
<evidence type="ECO:0000313" key="1">
    <source>
        <dbReference type="EMBL" id="GBO35766.1"/>
    </source>
</evidence>
<keyword evidence="2" id="KW-1185">Reference proteome</keyword>
<dbReference type="AlphaFoldDB" id="A0A4Y2WGQ4"/>